<dbReference type="HAMAP" id="MF_00004">
    <property type="entry name" value="Aden_phosphoribosyltr"/>
    <property type="match status" value="1"/>
</dbReference>
<dbReference type="EMBL" id="QFBC01000022">
    <property type="protein sequence ID" value="PWE52660.1"/>
    <property type="molecule type" value="Genomic_DNA"/>
</dbReference>
<organism evidence="13 14">
    <name type="scientific">Metarhizobium album</name>
    <dbReference type="NCBI Taxonomy" id="2182425"/>
    <lineage>
        <taxon>Bacteria</taxon>
        <taxon>Pseudomonadati</taxon>
        <taxon>Pseudomonadota</taxon>
        <taxon>Alphaproteobacteria</taxon>
        <taxon>Hyphomicrobiales</taxon>
        <taxon>Rhizobiaceae</taxon>
        <taxon>Metarhizobium</taxon>
    </lineage>
</organism>
<keyword evidence="7 11" id="KW-0963">Cytoplasm</keyword>
<dbReference type="Gene3D" id="3.40.50.2020">
    <property type="match status" value="1"/>
</dbReference>
<dbReference type="SUPFAM" id="SSF53271">
    <property type="entry name" value="PRTase-like"/>
    <property type="match status" value="1"/>
</dbReference>
<dbReference type="NCBIfam" id="NF002636">
    <property type="entry name" value="PRK02304.1-5"/>
    <property type="match status" value="1"/>
</dbReference>
<comment type="subunit">
    <text evidence="11">Homodimer.</text>
</comment>
<evidence type="ECO:0000259" key="12">
    <source>
        <dbReference type="Pfam" id="PF00156"/>
    </source>
</evidence>
<dbReference type="RefSeq" id="WP_109461931.1">
    <property type="nucleotide sequence ID" value="NZ_QFBC01000022.1"/>
</dbReference>
<evidence type="ECO:0000313" key="14">
    <source>
        <dbReference type="Proteomes" id="UP000245252"/>
    </source>
</evidence>
<comment type="catalytic activity">
    <reaction evidence="1 11">
        <text>AMP + diphosphate = 5-phospho-alpha-D-ribose 1-diphosphate + adenine</text>
        <dbReference type="Rhea" id="RHEA:16609"/>
        <dbReference type="ChEBI" id="CHEBI:16708"/>
        <dbReference type="ChEBI" id="CHEBI:33019"/>
        <dbReference type="ChEBI" id="CHEBI:58017"/>
        <dbReference type="ChEBI" id="CHEBI:456215"/>
        <dbReference type="EC" id="2.4.2.7"/>
    </reaction>
</comment>
<evidence type="ECO:0000256" key="11">
    <source>
        <dbReference type="HAMAP-Rule" id="MF_00004"/>
    </source>
</evidence>
<evidence type="ECO:0000256" key="1">
    <source>
        <dbReference type="ARBA" id="ARBA00000868"/>
    </source>
</evidence>
<dbReference type="UniPathway" id="UPA00588">
    <property type="reaction ID" value="UER00646"/>
</dbReference>
<evidence type="ECO:0000256" key="8">
    <source>
        <dbReference type="ARBA" id="ARBA00022676"/>
    </source>
</evidence>
<evidence type="ECO:0000256" key="6">
    <source>
        <dbReference type="ARBA" id="ARBA00011893"/>
    </source>
</evidence>
<proteinExistence type="inferred from homology"/>
<keyword evidence="14" id="KW-1185">Reference proteome</keyword>
<evidence type="ECO:0000256" key="7">
    <source>
        <dbReference type="ARBA" id="ARBA00022490"/>
    </source>
</evidence>
<comment type="subcellular location">
    <subcellularLocation>
        <location evidence="3 11">Cytoplasm</location>
    </subcellularLocation>
</comment>
<dbReference type="InterPro" id="IPR000836">
    <property type="entry name" value="PRTase_dom"/>
</dbReference>
<comment type="similarity">
    <text evidence="5 11">Belongs to the purine/pyrimidine phosphoribosyltransferase family.</text>
</comment>
<dbReference type="InterPro" id="IPR050054">
    <property type="entry name" value="UPRTase/APRTase"/>
</dbReference>
<dbReference type="InterPro" id="IPR029057">
    <property type="entry name" value="PRTase-like"/>
</dbReference>
<accession>A0A2U2DH80</accession>
<dbReference type="GO" id="GO:0016208">
    <property type="term" value="F:AMP binding"/>
    <property type="evidence" value="ECO:0007669"/>
    <property type="project" value="TreeGrafter"/>
</dbReference>
<dbReference type="PANTHER" id="PTHR32315:SF3">
    <property type="entry name" value="ADENINE PHOSPHORIBOSYLTRANSFERASE"/>
    <property type="match status" value="1"/>
</dbReference>
<name>A0A2U2DH80_9HYPH</name>
<dbReference type="Pfam" id="PF00156">
    <property type="entry name" value="Pribosyltran"/>
    <property type="match status" value="1"/>
</dbReference>
<keyword evidence="10 11" id="KW-0660">Purine salvage</keyword>
<dbReference type="GO" id="GO:0003999">
    <property type="term" value="F:adenine phosphoribosyltransferase activity"/>
    <property type="evidence" value="ECO:0007669"/>
    <property type="project" value="UniProtKB-UniRule"/>
</dbReference>
<dbReference type="GO" id="GO:0006166">
    <property type="term" value="P:purine ribonucleoside salvage"/>
    <property type="evidence" value="ECO:0007669"/>
    <property type="project" value="UniProtKB-UniRule"/>
</dbReference>
<dbReference type="GO" id="GO:0044209">
    <property type="term" value="P:AMP salvage"/>
    <property type="evidence" value="ECO:0007669"/>
    <property type="project" value="UniProtKB-UniRule"/>
</dbReference>
<dbReference type="FunFam" id="3.40.50.2020:FF:000021">
    <property type="entry name" value="Adenine phosphoribosyltransferase"/>
    <property type="match status" value="1"/>
</dbReference>
<evidence type="ECO:0000256" key="2">
    <source>
        <dbReference type="ARBA" id="ARBA00003968"/>
    </source>
</evidence>
<evidence type="ECO:0000313" key="13">
    <source>
        <dbReference type="EMBL" id="PWE52660.1"/>
    </source>
</evidence>
<dbReference type="CDD" id="cd06223">
    <property type="entry name" value="PRTases_typeI"/>
    <property type="match status" value="1"/>
</dbReference>
<protein>
    <recommendedName>
        <fullName evidence="6 11">Adenine phosphoribosyltransferase</fullName>
        <shortName evidence="11">APRT</shortName>
        <ecNumber evidence="6 11">2.4.2.7</ecNumber>
    </recommendedName>
</protein>
<evidence type="ECO:0000256" key="4">
    <source>
        <dbReference type="ARBA" id="ARBA00004659"/>
    </source>
</evidence>
<dbReference type="EC" id="2.4.2.7" evidence="6 11"/>
<dbReference type="InterPro" id="IPR005764">
    <property type="entry name" value="Ade_phspho_trans"/>
</dbReference>
<evidence type="ECO:0000256" key="5">
    <source>
        <dbReference type="ARBA" id="ARBA00008391"/>
    </source>
</evidence>
<dbReference type="OrthoDB" id="9803963at2"/>
<evidence type="ECO:0000256" key="9">
    <source>
        <dbReference type="ARBA" id="ARBA00022679"/>
    </source>
</evidence>
<dbReference type="GO" id="GO:0006168">
    <property type="term" value="P:adenine salvage"/>
    <property type="evidence" value="ECO:0007669"/>
    <property type="project" value="InterPro"/>
</dbReference>
<dbReference type="AlphaFoldDB" id="A0A2U2DH80"/>
<dbReference type="Proteomes" id="UP000245252">
    <property type="component" value="Unassembled WGS sequence"/>
</dbReference>
<feature type="domain" description="Phosphoribosyltransferase" evidence="12">
    <location>
        <begin position="37"/>
        <end position="155"/>
    </location>
</feature>
<evidence type="ECO:0000256" key="3">
    <source>
        <dbReference type="ARBA" id="ARBA00004496"/>
    </source>
</evidence>
<sequence>MTTTAPDLAASIRSIVDYPKPGIIFRDITTLLGNPRAFRRAVDELVNPYAGLKIDKIAGMEARGFILGGAVAHQLSAGFVPIRKKGKLPHETVRIAYSLEYGVDEMEMHRDAVQPGEKVILVDDLIATGGTAVGAVQLLRQIGADVISCCFVIDLPDLGGRAKLEALGVEVRTLVEFSGH</sequence>
<comment type="function">
    <text evidence="2 11">Catalyzes a salvage reaction resulting in the formation of AMP, that is energically less costly than de novo synthesis.</text>
</comment>
<gene>
    <name evidence="11" type="primary">apt</name>
    <name evidence="13" type="ORF">DEM27_30025</name>
</gene>
<comment type="caution">
    <text evidence="13">The sequence shown here is derived from an EMBL/GenBank/DDBJ whole genome shotgun (WGS) entry which is preliminary data.</text>
</comment>
<dbReference type="PANTHER" id="PTHR32315">
    <property type="entry name" value="ADENINE PHOSPHORIBOSYLTRANSFERASE"/>
    <property type="match status" value="1"/>
</dbReference>
<keyword evidence="8 11" id="KW-0328">Glycosyltransferase</keyword>
<evidence type="ECO:0000256" key="10">
    <source>
        <dbReference type="ARBA" id="ARBA00022726"/>
    </source>
</evidence>
<reference evidence="13 14" key="1">
    <citation type="submission" date="2018-05" db="EMBL/GenBank/DDBJ databases">
        <title>The draft genome of strain NS-104.</title>
        <authorList>
            <person name="Hang P."/>
            <person name="Jiang J."/>
        </authorList>
    </citation>
    <scope>NUCLEOTIDE SEQUENCE [LARGE SCALE GENOMIC DNA]</scope>
    <source>
        <strain evidence="13 14">NS-104</strain>
    </source>
</reference>
<dbReference type="GO" id="GO:0005737">
    <property type="term" value="C:cytoplasm"/>
    <property type="evidence" value="ECO:0007669"/>
    <property type="project" value="UniProtKB-SubCell"/>
</dbReference>
<dbReference type="NCBIfam" id="NF002634">
    <property type="entry name" value="PRK02304.1-3"/>
    <property type="match status" value="1"/>
</dbReference>
<dbReference type="NCBIfam" id="TIGR01090">
    <property type="entry name" value="apt"/>
    <property type="match status" value="1"/>
</dbReference>
<comment type="pathway">
    <text evidence="4 11">Purine metabolism; AMP biosynthesis via salvage pathway; AMP from adenine: step 1/1.</text>
</comment>
<dbReference type="GO" id="GO:0002055">
    <property type="term" value="F:adenine binding"/>
    <property type="evidence" value="ECO:0007669"/>
    <property type="project" value="TreeGrafter"/>
</dbReference>
<keyword evidence="9 11" id="KW-0808">Transferase</keyword>